<gene>
    <name evidence="2" type="ORF">DCF17_05925</name>
</gene>
<dbReference type="AlphaFoldDB" id="A0A2W4Y9B2"/>
<reference evidence="3" key="1">
    <citation type="submission" date="2018-04" db="EMBL/GenBank/DDBJ databases">
        <authorList>
            <person name="Cornet L."/>
        </authorList>
    </citation>
    <scope>NUCLEOTIDE SEQUENCE [LARGE SCALE GENOMIC DNA]</scope>
</reference>
<evidence type="ECO:0000313" key="2">
    <source>
        <dbReference type="EMBL" id="PZO43545.1"/>
    </source>
</evidence>
<protein>
    <recommendedName>
        <fullName evidence="1">DUF7734 domain-containing protein</fullName>
    </recommendedName>
</protein>
<dbReference type="InterPro" id="IPR056636">
    <property type="entry name" value="DUF7734"/>
</dbReference>
<evidence type="ECO:0000313" key="3">
    <source>
        <dbReference type="Proteomes" id="UP000249081"/>
    </source>
</evidence>
<dbReference type="PANTHER" id="PTHR36729">
    <property type="entry name" value="EXPRESSED PROTEIN"/>
    <property type="match status" value="1"/>
</dbReference>
<proteinExistence type="predicted"/>
<dbReference type="EMBL" id="QBMN01000028">
    <property type="protein sequence ID" value="PZO43545.1"/>
    <property type="molecule type" value="Genomic_DNA"/>
</dbReference>
<dbReference type="Proteomes" id="UP000249081">
    <property type="component" value="Unassembled WGS sequence"/>
</dbReference>
<evidence type="ECO:0000259" key="1">
    <source>
        <dbReference type="Pfam" id="PF24869"/>
    </source>
</evidence>
<comment type="caution">
    <text evidence="2">The sequence shown here is derived from an EMBL/GenBank/DDBJ whole genome shotgun (WGS) entry which is preliminary data.</text>
</comment>
<dbReference type="Pfam" id="PF24869">
    <property type="entry name" value="DUF7734"/>
    <property type="match status" value="1"/>
</dbReference>
<accession>A0A2W4Y9B2</accession>
<name>A0A2W4Y9B2_9CYAN</name>
<reference evidence="2 3" key="2">
    <citation type="submission" date="2018-06" db="EMBL/GenBank/DDBJ databases">
        <title>Metagenomic assembly of (sub)arctic Cyanobacteria and their associated microbiome from non-axenic cultures.</title>
        <authorList>
            <person name="Baurain D."/>
        </authorList>
    </citation>
    <scope>NUCLEOTIDE SEQUENCE [LARGE SCALE GENOMIC DNA]</scope>
    <source>
        <strain evidence="2">ULC041bin1</strain>
    </source>
</reference>
<dbReference type="PANTHER" id="PTHR36729:SF2">
    <property type="entry name" value="EXPRESSED PROTEIN"/>
    <property type="match status" value="1"/>
</dbReference>
<feature type="domain" description="DUF7734" evidence="1">
    <location>
        <begin position="6"/>
        <end position="89"/>
    </location>
</feature>
<sequence length="97" mass="10680">MIPGLRLEQYALRQPQLVLLVRAVIEGEADEVLIYRGFSSSLMRPTAADPEVPVLPENAEIEAIDVMVGPYNPAAPQYLHRGLSWGDLLAILEELGI</sequence>
<organism evidence="2 3">
    <name type="scientific">Shackletoniella antarctica</name>
    <dbReference type="NCBI Taxonomy" id="268115"/>
    <lineage>
        <taxon>Bacteria</taxon>
        <taxon>Bacillati</taxon>
        <taxon>Cyanobacteriota</taxon>
        <taxon>Cyanophyceae</taxon>
        <taxon>Oculatellales</taxon>
        <taxon>Oculatellaceae</taxon>
        <taxon>Shackletoniella</taxon>
    </lineage>
</organism>